<gene>
    <name evidence="22" type="ORF">GBAR_LOCUS16559</name>
</gene>
<sequence length="703" mass="78941">MEKAGSKPVTSPGEAAIRPEYIVKRNASKDGEIGTELKQEQSIVAVETEQTGDGNGPPPTKRRKKERGQNKRRPRAARVDHADQLCPSLNHGDRSNRFCQFGDKCRYCHDCSEFLAKKPPDIAESCHLFTKLGRCPYGLACRYGNSHMTPDHQNRINEDLFDPDRAGTTINIISRSLQENLRKKKVELPKSEKFLKEFEREKKGIRNNQKSCELEEGGSGRKEEKEEGEGGKEVGEEGKGEMEKGGEDKEKGREGKGEGEGEMEEGGEDKERRREGTIGNGSTDEVKEEPANPEGREVDEVKEEPANPEGREVDEASGKRESSDAASEPSQPVEGAVTDEDTVILRPEERKKIDFRGKLYLAPLTTVGNLPFRRICKEFGADITCGEMAMATNLLQGQQSEWALLKRHASEDLFGVQVCGAHVDSMTRCAEVVSTHAEVDFIDVNVGCPIDLVCNKGAGCSLMDRRTRFESIVRGMTAVASCPVTVKMRTGVHHRNWNAHKLLPRLQDWGVAMAAVHGRSREQRYTKLADWGYISQCATAASPLPVFGCGDILSFEDYEQHAQGQAGIMIARGALIKPWIFTELKERRHWDISSSERLDILRRYANYGLEHWGSDTIGVENTRKFLLEWLSFLYRYIPVGLLERVPQTINERPPLYHGRDELETLMASHYCNDWIKISEMLLGPVPSNFTFLPKHKANSYLQH</sequence>
<evidence type="ECO:0000256" key="12">
    <source>
        <dbReference type="ARBA" id="ARBA00023027"/>
    </source>
</evidence>
<feature type="region of interest" description="Disordered" evidence="20">
    <location>
        <begin position="209"/>
        <end position="343"/>
    </location>
</feature>
<evidence type="ECO:0000256" key="4">
    <source>
        <dbReference type="ARBA" id="ARBA00022664"/>
    </source>
</evidence>
<comment type="cofactor">
    <cofactor evidence="1 19">
        <name>FMN</name>
        <dbReference type="ChEBI" id="CHEBI:58210"/>
    </cofactor>
</comment>
<dbReference type="PANTHER" id="PTHR45846:SF1">
    <property type="entry name" value="TRNA-DIHYDROURIDINE(47) SYNTHASE [NAD(P)(+)]-LIKE"/>
    <property type="match status" value="1"/>
</dbReference>
<feature type="zinc finger region" description="C3H1-type" evidence="18">
    <location>
        <begin position="85"/>
        <end position="112"/>
    </location>
</feature>
<feature type="domain" description="C3H1-type" evidence="21">
    <location>
        <begin position="120"/>
        <end position="150"/>
    </location>
</feature>
<evidence type="ECO:0000256" key="18">
    <source>
        <dbReference type="PROSITE-ProRule" id="PRU00723"/>
    </source>
</evidence>
<evidence type="ECO:0000256" key="16">
    <source>
        <dbReference type="ARBA" id="ARBA00049447"/>
    </source>
</evidence>
<evidence type="ECO:0000256" key="11">
    <source>
        <dbReference type="ARBA" id="ARBA00023002"/>
    </source>
</evidence>
<evidence type="ECO:0000259" key="21">
    <source>
        <dbReference type="PROSITE" id="PS50103"/>
    </source>
</evidence>
<reference evidence="22" key="1">
    <citation type="submission" date="2023-03" db="EMBL/GenBank/DDBJ databases">
        <authorList>
            <person name="Steffen K."/>
            <person name="Cardenas P."/>
        </authorList>
    </citation>
    <scope>NUCLEOTIDE SEQUENCE</scope>
</reference>
<name>A0AA35WWF9_GEOBA</name>
<keyword evidence="5 19" id="KW-0819">tRNA processing</keyword>
<comment type="catalytic activity">
    <reaction evidence="17">
        <text>5,6-dihydrouridine(47) in tRNA + NADP(+) = uridine(47) in tRNA + NADPH + H(+)</text>
        <dbReference type="Rhea" id="RHEA:53360"/>
        <dbReference type="Rhea" id="RHEA-COMP:13539"/>
        <dbReference type="Rhea" id="RHEA-COMP:13540"/>
        <dbReference type="ChEBI" id="CHEBI:15378"/>
        <dbReference type="ChEBI" id="CHEBI:57783"/>
        <dbReference type="ChEBI" id="CHEBI:58349"/>
        <dbReference type="ChEBI" id="CHEBI:65315"/>
        <dbReference type="ChEBI" id="CHEBI:74443"/>
        <dbReference type="EC" id="1.3.1.89"/>
    </reaction>
    <physiologicalReaction direction="right-to-left" evidence="17">
        <dbReference type="Rhea" id="RHEA:53362"/>
    </physiologicalReaction>
</comment>
<dbReference type="EMBL" id="CASHTH010002381">
    <property type="protein sequence ID" value="CAI8029112.1"/>
    <property type="molecule type" value="Genomic_DNA"/>
</dbReference>
<keyword evidence="8 18" id="KW-0863">Zinc-finger</keyword>
<feature type="compositionally biased region" description="Basic and acidic residues" evidence="20">
    <location>
        <begin position="21"/>
        <end position="39"/>
    </location>
</feature>
<accession>A0AA35WWF9</accession>
<evidence type="ECO:0000256" key="20">
    <source>
        <dbReference type="SAM" id="MobiDB-lite"/>
    </source>
</evidence>
<keyword evidence="2 19" id="KW-0285">Flavoprotein</keyword>
<evidence type="ECO:0000256" key="3">
    <source>
        <dbReference type="ARBA" id="ARBA00022643"/>
    </source>
</evidence>
<dbReference type="Proteomes" id="UP001174909">
    <property type="component" value="Unassembled WGS sequence"/>
</dbReference>
<keyword evidence="3 19" id="KW-0288">FMN</keyword>
<dbReference type="InterPro" id="IPR000571">
    <property type="entry name" value="Znf_CCCH"/>
</dbReference>
<evidence type="ECO:0000256" key="8">
    <source>
        <dbReference type="ARBA" id="ARBA00022771"/>
    </source>
</evidence>
<evidence type="ECO:0000256" key="14">
    <source>
        <dbReference type="ARBA" id="ARBA00048266"/>
    </source>
</evidence>
<evidence type="ECO:0000256" key="7">
    <source>
        <dbReference type="ARBA" id="ARBA00022737"/>
    </source>
</evidence>
<keyword evidence="12" id="KW-0520">NAD</keyword>
<keyword evidence="7" id="KW-0677">Repeat</keyword>
<comment type="similarity">
    <text evidence="19">Belongs to the dus family. Dus3 subfamily.</text>
</comment>
<feature type="region of interest" description="Disordered" evidence="20">
    <location>
        <begin position="1"/>
        <end position="80"/>
    </location>
</feature>
<comment type="function">
    <text evidence="13">Catalyzes the synthesis of dihydrouridine, a modified base, in various RNAs, such as tRNAs, mRNAs and some long non-coding RNAs (lncRNAs). Mainly modifies the uridine in position 47 (U47) in the D-loop of most cytoplasmic tRNAs. Also able to mediate the formation of dihydrouridine in some mRNAs, thereby regulating their translation.</text>
</comment>
<dbReference type="PROSITE" id="PS01136">
    <property type="entry name" value="UPF0034"/>
    <property type="match status" value="1"/>
</dbReference>
<dbReference type="Pfam" id="PF25585">
    <property type="entry name" value="zf-CCCH_DUS3L"/>
    <property type="match status" value="2"/>
</dbReference>
<evidence type="ECO:0000256" key="17">
    <source>
        <dbReference type="ARBA" id="ARBA00049513"/>
    </source>
</evidence>
<protein>
    <recommendedName>
        <fullName evidence="19">tRNA-dihydrouridine(47) synthase [NAD(P)(+)]</fullName>
        <ecNumber evidence="19">1.3.1.-</ecNumber>
    </recommendedName>
    <alternativeName>
        <fullName evidence="19">tRNA-dihydrouridine synthase 3</fullName>
    </alternativeName>
</protein>
<dbReference type="PANTHER" id="PTHR45846">
    <property type="entry name" value="TRNA-DIHYDROURIDINE(47) SYNTHASE [NAD(P)(+)]-LIKE"/>
    <property type="match status" value="1"/>
</dbReference>
<feature type="compositionally biased region" description="Basic residues" evidence="20">
    <location>
        <begin position="60"/>
        <end position="76"/>
    </location>
</feature>
<evidence type="ECO:0000256" key="10">
    <source>
        <dbReference type="ARBA" id="ARBA00022857"/>
    </source>
</evidence>
<comment type="caution">
    <text evidence="22">The sequence shown here is derived from an EMBL/GenBank/DDBJ whole genome shotgun (WGS) entry which is preliminary data.</text>
</comment>
<evidence type="ECO:0000313" key="23">
    <source>
        <dbReference type="Proteomes" id="UP001174909"/>
    </source>
</evidence>
<keyword evidence="9 18" id="KW-0862">Zinc</keyword>
<dbReference type="GO" id="GO:0006397">
    <property type="term" value="P:mRNA processing"/>
    <property type="evidence" value="ECO:0007669"/>
    <property type="project" value="UniProtKB-KW"/>
</dbReference>
<keyword evidence="10" id="KW-0521">NADP</keyword>
<keyword evidence="6 18" id="KW-0479">Metal-binding</keyword>
<dbReference type="SUPFAM" id="SSF51395">
    <property type="entry name" value="FMN-linked oxidoreductases"/>
    <property type="match status" value="1"/>
</dbReference>
<evidence type="ECO:0000256" key="9">
    <source>
        <dbReference type="ARBA" id="ARBA00022833"/>
    </source>
</evidence>
<organism evidence="22 23">
    <name type="scientific">Geodia barretti</name>
    <name type="common">Barrett's horny sponge</name>
    <dbReference type="NCBI Taxonomy" id="519541"/>
    <lineage>
        <taxon>Eukaryota</taxon>
        <taxon>Metazoa</taxon>
        <taxon>Porifera</taxon>
        <taxon>Demospongiae</taxon>
        <taxon>Heteroscleromorpha</taxon>
        <taxon>Tetractinellida</taxon>
        <taxon>Astrophorina</taxon>
        <taxon>Geodiidae</taxon>
        <taxon>Geodia</taxon>
    </lineage>
</organism>
<dbReference type="Gene3D" id="3.20.20.70">
    <property type="entry name" value="Aldolase class I"/>
    <property type="match status" value="1"/>
</dbReference>
<comment type="catalytic activity">
    <reaction evidence="14">
        <text>5,6-dihydrouridine(47) in tRNA + NAD(+) = uridine(47) in tRNA + NADH + H(+)</text>
        <dbReference type="Rhea" id="RHEA:53364"/>
        <dbReference type="Rhea" id="RHEA-COMP:13539"/>
        <dbReference type="Rhea" id="RHEA-COMP:13540"/>
        <dbReference type="ChEBI" id="CHEBI:15378"/>
        <dbReference type="ChEBI" id="CHEBI:57540"/>
        <dbReference type="ChEBI" id="CHEBI:57945"/>
        <dbReference type="ChEBI" id="CHEBI:65315"/>
        <dbReference type="ChEBI" id="CHEBI:74443"/>
        <dbReference type="EC" id="1.3.1.89"/>
    </reaction>
    <physiologicalReaction direction="right-to-left" evidence="14">
        <dbReference type="Rhea" id="RHEA:53366"/>
    </physiologicalReaction>
</comment>
<dbReference type="Pfam" id="PF01207">
    <property type="entry name" value="Dus"/>
    <property type="match status" value="1"/>
</dbReference>
<keyword evidence="23" id="KW-1185">Reference proteome</keyword>
<dbReference type="PROSITE" id="PS50103">
    <property type="entry name" value="ZF_C3H1"/>
    <property type="match status" value="2"/>
</dbReference>
<dbReference type="GO" id="GO:0008270">
    <property type="term" value="F:zinc ion binding"/>
    <property type="evidence" value="ECO:0007669"/>
    <property type="project" value="UniProtKB-KW"/>
</dbReference>
<comment type="catalytic activity">
    <reaction evidence="16">
        <text>a 5,6-dihydrouridine in mRNA + NADP(+) = a uridine in mRNA + NADPH + H(+)</text>
        <dbReference type="Rhea" id="RHEA:69855"/>
        <dbReference type="Rhea" id="RHEA-COMP:14658"/>
        <dbReference type="Rhea" id="RHEA-COMP:17789"/>
        <dbReference type="ChEBI" id="CHEBI:15378"/>
        <dbReference type="ChEBI" id="CHEBI:57783"/>
        <dbReference type="ChEBI" id="CHEBI:58349"/>
        <dbReference type="ChEBI" id="CHEBI:65315"/>
        <dbReference type="ChEBI" id="CHEBI:74443"/>
    </reaction>
    <physiologicalReaction direction="right-to-left" evidence="16">
        <dbReference type="Rhea" id="RHEA:69857"/>
    </physiologicalReaction>
</comment>
<feature type="compositionally biased region" description="Basic and acidic residues" evidence="20">
    <location>
        <begin position="218"/>
        <end position="259"/>
    </location>
</feature>
<dbReference type="GO" id="GO:0003723">
    <property type="term" value="F:RNA binding"/>
    <property type="evidence" value="ECO:0007669"/>
    <property type="project" value="TreeGrafter"/>
</dbReference>
<evidence type="ECO:0000256" key="13">
    <source>
        <dbReference type="ARBA" id="ARBA00045365"/>
    </source>
</evidence>
<feature type="zinc finger region" description="C3H1-type" evidence="18">
    <location>
        <begin position="120"/>
        <end position="150"/>
    </location>
</feature>
<evidence type="ECO:0000313" key="22">
    <source>
        <dbReference type="EMBL" id="CAI8029112.1"/>
    </source>
</evidence>
<evidence type="ECO:0000256" key="15">
    <source>
        <dbReference type="ARBA" id="ARBA00048342"/>
    </source>
</evidence>
<evidence type="ECO:0000256" key="2">
    <source>
        <dbReference type="ARBA" id="ARBA00022630"/>
    </source>
</evidence>
<keyword evidence="4" id="KW-0507">mRNA processing</keyword>
<keyword evidence="11 19" id="KW-0560">Oxidoreductase</keyword>
<dbReference type="InterPro" id="IPR018517">
    <property type="entry name" value="tRNA_hU_synthase_CS"/>
</dbReference>
<evidence type="ECO:0000256" key="1">
    <source>
        <dbReference type="ARBA" id="ARBA00001917"/>
    </source>
</evidence>
<evidence type="ECO:0000256" key="6">
    <source>
        <dbReference type="ARBA" id="ARBA00022723"/>
    </source>
</evidence>
<dbReference type="CDD" id="cd02801">
    <property type="entry name" value="DUS_like_FMN"/>
    <property type="match status" value="1"/>
</dbReference>
<evidence type="ECO:0000256" key="5">
    <source>
        <dbReference type="ARBA" id="ARBA00022694"/>
    </source>
</evidence>
<dbReference type="EC" id="1.3.1.-" evidence="19"/>
<dbReference type="GO" id="GO:0050660">
    <property type="term" value="F:flavin adenine dinucleotide binding"/>
    <property type="evidence" value="ECO:0007669"/>
    <property type="project" value="UniProtKB-UniRule"/>
</dbReference>
<feature type="compositionally biased region" description="Basic and acidic residues" evidence="20">
    <location>
        <begin position="284"/>
        <end position="323"/>
    </location>
</feature>
<dbReference type="GO" id="GO:0102265">
    <property type="term" value="F:tRNA-dihydrouridine47 synthase activity"/>
    <property type="evidence" value="ECO:0007669"/>
    <property type="project" value="UniProtKB-EC"/>
</dbReference>
<evidence type="ECO:0000256" key="19">
    <source>
        <dbReference type="RuleBase" id="RU291113"/>
    </source>
</evidence>
<feature type="domain" description="C3H1-type" evidence="21">
    <location>
        <begin position="85"/>
        <end position="112"/>
    </location>
</feature>
<comment type="catalytic activity">
    <reaction evidence="15">
        <text>a 5,6-dihydrouridine in mRNA + NAD(+) = a uridine in mRNA + NADH + H(+)</text>
        <dbReference type="Rhea" id="RHEA:69851"/>
        <dbReference type="Rhea" id="RHEA-COMP:14658"/>
        <dbReference type="Rhea" id="RHEA-COMP:17789"/>
        <dbReference type="ChEBI" id="CHEBI:15378"/>
        <dbReference type="ChEBI" id="CHEBI:57540"/>
        <dbReference type="ChEBI" id="CHEBI:57945"/>
        <dbReference type="ChEBI" id="CHEBI:65315"/>
        <dbReference type="ChEBI" id="CHEBI:74443"/>
    </reaction>
    <physiologicalReaction direction="right-to-left" evidence="15">
        <dbReference type="Rhea" id="RHEA:69853"/>
    </physiologicalReaction>
</comment>
<dbReference type="FunFam" id="3.20.20.70:FF:000067">
    <property type="entry name" value="tRNA-dihydrouridine(47) synthase [NAD(P)(+)]"/>
    <property type="match status" value="1"/>
</dbReference>
<dbReference type="InterPro" id="IPR035587">
    <property type="entry name" value="DUS-like_FMN-bd"/>
</dbReference>
<dbReference type="AlphaFoldDB" id="A0AA35WWF9"/>
<dbReference type="InterPro" id="IPR013785">
    <property type="entry name" value="Aldolase_TIM"/>
</dbReference>
<proteinExistence type="inferred from homology"/>